<dbReference type="InterPro" id="IPR057028">
    <property type="entry name" value="RHG29_45_N"/>
</dbReference>
<evidence type="ECO:0000259" key="6">
    <source>
        <dbReference type="PROSITE" id="PS50238"/>
    </source>
</evidence>
<dbReference type="Pfam" id="PF00620">
    <property type="entry name" value="RhoGAP"/>
    <property type="match status" value="1"/>
</dbReference>
<feature type="compositionally biased region" description="Polar residues" evidence="5">
    <location>
        <begin position="1588"/>
        <end position="1599"/>
    </location>
</feature>
<feature type="region of interest" description="Disordered" evidence="5">
    <location>
        <begin position="1479"/>
        <end position="1702"/>
    </location>
</feature>
<keyword evidence="2" id="KW-0479">Metal-binding</keyword>
<evidence type="ECO:0000256" key="5">
    <source>
        <dbReference type="SAM" id="MobiDB-lite"/>
    </source>
</evidence>
<dbReference type="Gene3D" id="1.10.555.10">
    <property type="entry name" value="Rho GTPase activation protein"/>
    <property type="match status" value="1"/>
</dbReference>
<evidence type="ECO:0000256" key="4">
    <source>
        <dbReference type="PROSITE-ProRule" id="PRU01077"/>
    </source>
</evidence>
<feature type="region of interest" description="Disordered" evidence="5">
    <location>
        <begin position="1314"/>
        <end position="1465"/>
    </location>
</feature>
<dbReference type="InterPro" id="IPR051025">
    <property type="entry name" value="RhoGAP"/>
</dbReference>
<feature type="compositionally biased region" description="Low complexity" evidence="5">
    <location>
        <begin position="1533"/>
        <end position="1552"/>
    </location>
</feature>
<keyword evidence="1" id="KW-0343">GTPase activation</keyword>
<feature type="compositionally biased region" description="Low complexity" evidence="5">
    <location>
        <begin position="926"/>
        <end position="935"/>
    </location>
</feature>
<dbReference type="InterPro" id="IPR031160">
    <property type="entry name" value="F_BAR_dom"/>
</dbReference>
<feature type="region of interest" description="Disordered" evidence="5">
    <location>
        <begin position="857"/>
        <end position="896"/>
    </location>
</feature>
<feature type="compositionally biased region" description="Low complexity" evidence="5">
    <location>
        <begin position="1642"/>
        <end position="1691"/>
    </location>
</feature>
<dbReference type="SUPFAM" id="SSF48350">
    <property type="entry name" value="GTPase activation domain, GAP"/>
    <property type="match status" value="1"/>
</dbReference>
<feature type="region of interest" description="Disordered" evidence="5">
    <location>
        <begin position="909"/>
        <end position="935"/>
    </location>
</feature>
<feature type="compositionally biased region" description="Basic and acidic residues" evidence="5">
    <location>
        <begin position="1240"/>
        <end position="1252"/>
    </location>
</feature>
<keyword evidence="9" id="KW-1185">Reference proteome</keyword>
<feature type="compositionally biased region" description="Polar residues" evidence="5">
    <location>
        <begin position="1559"/>
        <end position="1578"/>
    </location>
</feature>
<feature type="compositionally biased region" description="Low complexity" evidence="5">
    <location>
        <begin position="1431"/>
        <end position="1452"/>
    </location>
</feature>
<feature type="compositionally biased region" description="Polar residues" evidence="5">
    <location>
        <begin position="1502"/>
        <end position="1523"/>
    </location>
</feature>
<feature type="compositionally biased region" description="Polar residues" evidence="5">
    <location>
        <begin position="1193"/>
        <end position="1209"/>
    </location>
</feature>
<feature type="compositionally biased region" description="Basic and acidic residues" evidence="5">
    <location>
        <begin position="1273"/>
        <end position="1283"/>
    </location>
</feature>
<feature type="compositionally biased region" description="Low complexity" evidence="5">
    <location>
        <begin position="1600"/>
        <end position="1612"/>
    </location>
</feature>
<feature type="compositionally biased region" description="Polar residues" evidence="5">
    <location>
        <begin position="1171"/>
        <end position="1181"/>
    </location>
</feature>
<accession>A0AAV3ZLE9</accession>
<dbReference type="EMBL" id="BLXT01002484">
    <property type="protein sequence ID" value="GFN95193.1"/>
    <property type="molecule type" value="Genomic_DNA"/>
</dbReference>
<feature type="compositionally biased region" description="Basic and acidic residues" evidence="5">
    <location>
        <begin position="1334"/>
        <end position="1346"/>
    </location>
</feature>
<dbReference type="Pfam" id="PF24235">
    <property type="entry name" value="RHG29_45_N"/>
    <property type="match status" value="1"/>
</dbReference>
<dbReference type="Gene3D" id="1.20.1270.60">
    <property type="entry name" value="Arfaptin homology (AH) domain/BAR domain"/>
    <property type="match status" value="1"/>
</dbReference>
<dbReference type="InterPro" id="IPR054713">
    <property type="entry name" value="GMIP/FCHO2-like_FCH"/>
</dbReference>
<reference evidence="8 9" key="1">
    <citation type="journal article" date="2021" name="Elife">
        <title>Chloroplast acquisition without the gene transfer in kleptoplastic sea slugs, Plakobranchus ocellatus.</title>
        <authorList>
            <person name="Maeda T."/>
            <person name="Takahashi S."/>
            <person name="Yoshida T."/>
            <person name="Shimamura S."/>
            <person name="Takaki Y."/>
            <person name="Nagai Y."/>
            <person name="Toyoda A."/>
            <person name="Suzuki Y."/>
            <person name="Arimoto A."/>
            <person name="Ishii H."/>
            <person name="Satoh N."/>
            <person name="Nishiyama T."/>
            <person name="Hasebe M."/>
            <person name="Maruyama T."/>
            <person name="Minagawa J."/>
            <person name="Obokata J."/>
            <person name="Shigenobu S."/>
        </authorList>
    </citation>
    <scope>NUCLEOTIDE SEQUENCE [LARGE SCALE GENOMIC DNA]</scope>
</reference>
<feature type="compositionally biased region" description="Polar residues" evidence="5">
    <location>
        <begin position="1405"/>
        <end position="1424"/>
    </location>
</feature>
<evidence type="ECO:0000256" key="3">
    <source>
        <dbReference type="ARBA" id="ARBA00023054"/>
    </source>
</evidence>
<feature type="region of interest" description="Disordered" evidence="5">
    <location>
        <begin position="339"/>
        <end position="361"/>
    </location>
</feature>
<keyword evidence="3 4" id="KW-0175">Coiled coil</keyword>
<dbReference type="GO" id="GO:0007165">
    <property type="term" value="P:signal transduction"/>
    <property type="evidence" value="ECO:0007669"/>
    <property type="project" value="InterPro"/>
</dbReference>
<name>A0AAV3ZLE9_9GAST</name>
<comment type="caution">
    <text evidence="8">The sequence shown here is derived from an EMBL/GenBank/DDBJ whole genome shotgun (WGS) entry which is preliminary data.</text>
</comment>
<gene>
    <name evidence="8" type="ORF">PoB_002169900</name>
</gene>
<dbReference type="PANTHER" id="PTHR15228:SF25">
    <property type="entry name" value="F-BAR DOMAIN-CONTAINING PROTEIN"/>
    <property type="match status" value="1"/>
</dbReference>
<evidence type="ECO:0000313" key="9">
    <source>
        <dbReference type="Proteomes" id="UP000735302"/>
    </source>
</evidence>
<dbReference type="InterPro" id="IPR027267">
    <property type="entry name" value="AH/BAR_dom_sf"/>
</dbReference>
<evidence type="ECO:0000313" key="8">
    <source>
        <dbReference type="EMBL" id="GFN95193.1"/>
    </source>
</evidence>
<dbReference type="InterPro" id="IPR008936">
    <property type="entry name" value="Rho_GTPase_activation_prot"/>
</dbReference>
<dbReference type="PROSITE" id="PS50238">
    <property type="entry name" value="RHOGAP"/>
    <property type="match status" value="1"/>
</dbReference>
<protein>
    <submittedName>
        <fullName evidence="8">Minor histocompatibility protein ha-1-like</fullName>
    </submittedName>
</protein>
<dbReference type="SMART" id="SM00324">
    <property type="entry name" value="RhoGAP"/>
    <property type="match status" value="1"/>
</dbReference>
<evidence type="ECO:0000259" key="7">
    <source>
        <dbReference type="PROSITE" id="PS51741"/>
    </source>
</evidence>
<dbReference type="PANTHER" id="PTHR15228">
    <property type="entry name" value="SPERMATHECAL PHYSIOLOGY VARIANT"/>
    <property type="match status" value="1"/>
</dbReference>
<evidence type="ECO:0000256" key="1">
    <source>
        <dbReference type="ARBA" id="ARBA00022468"/>
    </source>
</evidence>
<feature type="domain" description="Rho-GAP" evidence="6">
    <location>
        <begin position="611"/>
        <end position="805"/>
    </location>
</feature>
<evidence type="ECO:0000256" key="2">
    <source>
        <dbReference type="ARBA" id="ARBA00022771"/>
    </source>
</evidence>
<dbReference type="Pfam" id="PF22699">
    <property type="entry name" value="GMIP-like_FCH"/>
    <property type="match status" value="1"/>
</dbReference>
<feature type="region of interest" description="Disordered" evidence="5">
    <location>
        <begin position="1094"/>
        <end position="1114"/>
    </location>
</feature>
<dbReference type="GO" id="GO:0051056">
    <property type="term" value="P:regulation of small GTPase mediated signal transduction"/>
    <property type="evidence" value="ECO:0007669"/>
    <property type="project" value="UniProtKB-ARBA"/>
</dbReference>
<feature type="domain" description="F-BAR" evidence="7">
    <location>
        <begin position="185"/>
        <end position="441"/>
    </location>
</feature>
<feature type="compositionally biased region" description="Low complexity" evidence="5">
    <location>
        <begin position="1482"/>
        <end position="1494"/>
    </location>
</feature>
<keyword evidence="2" id="KW-0862">Zinc</keyword>
<dbReference type="InterPro" id="IPR000198">
    <property type="entry name" value="RhoGAP_dom"/>
</dbReference>
<sequence>MQGMLSSPKKSSSMGTISAVTDETRDSGIMDHDEIIALTHDVKKFSDSLARLKLLFTDGFDVEEDARVVIHEGLGEVLSILNPVMQHYPELQSPDIFTAARGLISQIKDHDYESEMTSVCIQNFCDAIDQLALAFSSSVSEYLMGDMGPQLVMDLKTRSMNNVAIEEETAEKPVIEPEAVDISPRDLDAILVSMETGLGLALQRAKVWSKYIGDIMTYIEKKVQLEHDYAKNISRLAHNLQHILKKEGFLPLQSVYCTALNQDTEFASNLQVTQSLLQSQKFIEPLSTRRSEHDKVYKSVKDVWHREYRRMTESVTNLRKAQALYNSRQQDRDRAHELALKADGDKQEKRRKAEEEANHKAAEAETTYKACVAEANHRQQELFRVKSEQLGRIREQIQMCDQVMKDVTTNYFQLYHTIISPLPLQYLTLSESSKNYTPGTQYAEYVRRLPTPSKICQPVVFSFEPYIQGQKSSEVERKESVHSNGSVSELHSPEGSPVTSPRRDKYRIPVKAWGQQIPGGNSDTDSASCSSKSHESSPSGSPHRGQRRLVTSHSLDELTEEEILAAAAAAHKDKRAQQMKRMLSAQGADTLEIPGLLMGRTTHRRNTTFGVDFQEQVDAFQTKVPPIVTKCLEEIEKRGHVVKGIYRVSGVKSKVEHLCQRFDIDPEAVDLSDVHPNIISNVLKLYLRQLPEPLLTFRLYSEFIHAAKENMSGQLVGNQLVEKLQKLIRKLPSSNLRTSAVLMHHLQRVADHSEMNQMSASNLGIVFGPTLLRPLEGSASLASLVDTPHQTRAIELLISHADVIFGPSEDFQVSPGQTPIELLDEVAAGLVIPGQHSQKKSISSSKAASDSLDQDLSDFGACGSTEESKTQPPPCEFVLPGTANRDRSDKESSIINGLDLDVEDTCWKSDEDEDVPDIPLPDKSKPLSNPLSVPLSPRCIQVEGQAHDMTRLGSQTSTTSMPPELALGASPSPKVQVTKSASSPSVAQQGSLSEALPHSGSVEGKLDPLLTLQEEKLSFEDKQPSSGKAESKEEVTEKKKPHSQQLKNIKYLTKAPSFDDAVDDFYPKTTFVPSEPLVQSISDLRHEPTAAIASKVEKMPSSKEDTSKEKSEAVLQCKAEKEKETKVDKSKFSTISPVALELASSPPQQASEVTAKADASTLGTTAIHRTAPTSTVSSSRRSILEEMPIPTMSRPSGSTPSEGKSSETGMTIPASPTIKRREIQATQSKIPKSPGPQRAADLRGSDKLDKFRQQQRKLVTSIKSDAKSSVAETIREAPLKEKLPCTTSSISQAGGEESKAESCIERSSALFDDGFSGGCALSSRPNSQSEDTMGAERKGAGEKRQNIDVTEAKQPSAQLKTGLEERQSDPSKDKRKVLEGKNQSPLTARALHSSSSNFKSESAKAGSSQGSPRQRPATSGQTVLAKSRPFSASSTASKKTTAAATSAPTKTAGKPSYSTASTNLKQETASMGSMALASKQFSSISASPAASSLSELQEKSKPSSATSDQSPQLCSRATSSGNRSLKKSYSEDSGSAPAASSTGKSSPSASATAHKRGSEISSSSGRATKKGITQSGRVVSTKKDETDSATPQGSVRQRQSSSDSPGTSRSSSKPIQRKTSGSGTPMGSPRRMHEHHQETSGKPSSSACKASTSTASAKSSPRSTSSQVSAEAANTSTTIASSSTSSSSSSSKLSQDRTPRFV</sequence>
<dbReference type="PROSITE" id="PS51741">
    <property type="entry name" value="F_BAR"/>
    <property type="match status" value="1"/>
</dbReference>
<feature type="region of interest" description="Disordered" evidence="5">
    <location>
        <begin position="1143"/>
        <end position="1302"/>
    </location>
</feature>
<proteinExistence type="predicted"/>
<feature type="region of interest" description="Disordered" evidence="5">
    <location>
        <begin position="953"/>
        <end position="1051"/>
    </location>
</feature>
<feature type="compositionally biased region" description="Basic and acidic residues" evidence="5">
    <location>
        <begin position="1362"/>
        <end position="1379"/>
    </location>
</feature>
<feature type="compositionally biased region" description="Basic and acidic residues" evidence="5">
    <location>
        <begin position="1095"/>
        <end position="1114"/>
    </location>
</feature>
<dbReference type="Proteomes" id="UP000735302">
    <property type="component" value="Unassembled WGS sequence"/>
</dbReference>
<keyword evidence="2" id="KW-0863">Zinc-finger</keyword>
<dbReference type="SUPFAM" id="SSF103657">
    <property type="entry name" value="BAR/IMD domain-like"/>
    <property type="match status" value="1"/>
</dbReference>
<feature type="compositionally biased region" description="Polar residues" evidence="5">
    <location>
        <begin position="1613"/>
        <end position="1625"/>
    </location>
</feature>
<feature type="compositionally biased region" description="Basic and acidic residues" evidence="5">
    <location>
        <begin position="1013"/>
        <end position="1038"/>
    </location>
</feature>
<dbReference type="GO" id="GO:0005096">
    <property type="term" value="F:GTPase activator activity"/>
    <property type="evidence" value="ECO:0007669"/>
    <property type="project" value="UniProtKB-KW"/>
</dbReference>
<feature type="compositionally biased region" description="Low complexity" evidence="5">
    <location>
        <begin position="522"/>
        <end position="541"/>
    </location>
</feature>
<organism evidence="8 9">
    <name type="scientific">Plakobranchus ocellatus</name>
    <dbReference type="NCBI Taxonomy" id="259542"/>
    <lineage>
        <taxon>Eukaryota</taxon>
        <taxon>Metazoa</taxon>
        <taxon>Spiralia</taxon>
        <taxon>Lophotrochozoa</taxon>
        <taxon>Mollusca</taxon>
        <taxon>Gastropoda</taxon>
        <taxon>Heterobranchia</taxon>
        <taxon>Euthyneura</taxon>
        <taxon>Panpulmonata</taxon>
        <taxon>Sacoglossa</taxon>
        <taxon>Placobranchoidea</taxon>
        <taxon>Plakobranchidae</taxon>
        <taxon>Plakobranchus</taxon>
    </lineage>
</organism>
<feature type="compositionally biased region" description="Polar residues" evidence="5">
    <location>
        <begin position="973"/>
        <end position="992"/>
    </location>
</feature>
<feature type="compositionally biased region" description="Polar residues" evidence="5">
    <location>
        <begin position="1456"/>
        <end position="1465"/>
    </location>
</feature>
<dbReference type="GO" id="GO:0008270">
    <property type="term" value="F:zinc ion binding"/>
    <property type="evidence" value="ECO:0007669"/>
    <property type="project" value="UniProtKB-KW"/>
</dbReference>
<feature type="region of interest" description="Disordered" evidence="5">
    <location>
        <begin position="473"/>
        <end position="547"/>
    </location>
</feature>